<organism evidence="1 2">
    <name type="scientific">Coemansia asiatica</name>
    <dbReference type="NCBI Taxonomy" id="1052880"/>
    <lineage>
        <taxon>Eukaryota</taxon>
        <taxon>Fungi</taxon>
        <taxon>Fungi incertae sedis</taxon>
        <taxon>Zoopagomycota</taxon>
        <taxon>Kickxellomycotina</taxon>
        <taxon>Kickxellomycetes</taxon>
        <taxon>Kickxellales</taxon>
        <taxon>Kickxellaceae</taxon>
        <taxon>Coemansia</taxon>
    </lineage>
</organism>
<dbReference type="Proteomes" id="UP001145021">
    <property type="component" value="Unassembled WGS sequence"/>
</dbReference>
<protein>
    <submittedName>
        <fullName evidence="1">Uncharacterized protein</fullName>
    </submittedName>
</protein>
<dbReference type="AlphaFoldDB" id="A0A9W7XFU9"/>
<feature type="non-terminal residue" evidence="1">
    <location>
        <position position="378"/>
    </location>
</feature>
<dbReference type="EMBL" id="JANBOH010000778">
    <property type="protein sequence ID" value="KAJ1641648.1"/>
    <property type="molecule type" value="Genomic_DNA"/>
</dbReference>
<evidence type="ECO:0000313" key="1">
    <source>
        <dbReference type="EMBL" id="KAJ1641648.1"/>
    </source>
</evidence>
<accession>A0A9W7XFU9</accession>
<gene>
    <name evidence="1" type="ORF">LPJ64_006402</name>
</gene>
<proteinExistence type="predicted"/>
<name>A0A9W7XFU9_9FUNG</name>
<sequence>MNIAMVHVDVKYILAREAQPVIAVSSNIDLFLEHDFDDYAREMIICISGPSPSPGGLQRALAKAKIDRTAWLGINRLKYVTDKPAGFAQEDVARGRDYGSKATGRLNDFLSLALPSLHEITFIDYYCRAVHKKFPLNGLINEHIDGPTKLKSLNLYVDLPPSLVHYQDRPIDIPILHIHGINLRWPSLIPLLAADSLVELTLTSVPQSLLWQSFVPSSKTCDGSNNRELEFKCLRSLTIMFFWHYRQRPRSPQTILFEEIDSEEEEGDIIYRSEGFSEVTESSDIGSNDADLINGYLESSKYGRPRFPVLEKLSLHRFSGNFAYFLSLFAASPIKSLLIAGLVSEIPSDIDYSQFPLLESLDMRFIGAVSSASTEYTA</sequence>
<comment type="caution">
    <text evidence="1">The sequence shown here is derived from an EMBL/GenBank/DDBJ whole genome shotgun (WGS) entry which is preliminary data.</text>
</comment>
<evidence type="ECO:0000313" key="2">
    <source>
        <dbReference type="Proteomes" id="UP001145021"/>
    </source>
</evidence>
<reference evidence="1" key="1">
    <citation type="submission" date="2022-07" db="EMBL/GenBank/DDBJ databases">
        <title>Phylogenomic reconstructions and comparative analyses of Kickxellomycotina fungi.</title>
        <authorList>
            <person name="Reynolds N.K."/>
            <person name="Stajich J.E."/>
            <person name="Barry K."/>
            <person name="Grigoriev I.V."/>
            <person name="Crous P."/>
            <person name="Smith M.E."/>
        </authorList>
    </citation>
    <scope>NUCLEOTIDE SEQUENCE</scope>
    <source>
        <strain evidence="1">NBRC 105413</strain>
    </source>
</reference>
<keyword evidence="2" id="KW-1185">Reference proteome</keyword>